<feature type="domain" description="G-protein coupled receptors family 2 profile 2" evidence="7">
    <location>
        <begin position="59"/>
        <end position="223"/>
    </location>
</feature>
<dbReference type="Proteomes" id="UP000297452">
    <property type="component" value="Unassembled WGS sequence"/>
</dbReference>
<dbReference type="InterPro" id="IPR000832">
    <property type="entry name" value="GPCR_2_secretin-like"/>
</dbReference>
<evidence type="ECO:0000313" key="8">
    <source>
        <dbReference type="EMBL" id="TGO53799.1"/>
    </source>
</evidence>
<dbReference type="PANTHER" id="PTHR42058">
    <property type="entry name" value="G_PROTEIN_RECEP_F2_4 DOMAIN-CONTAINING PROTEIN"/>
    <property type="match status" value="1"/>
</dbReference>
<feature type="transmembrane region" description="Helical" evidence="6">
    <location>
        <begin position="358"/>
        <end position="378"/>
    </location>
</feature>
<feature type="compositionally biased region" description="Basic and acidic residues" evidence="5">
    <location>
        <begin position="448"/>
        <end position="462"/>
    </location>
</feature>
<dbReference type="Gene3D" id="1.20.1070.10">
    <property type="entry name" value="Rhodopsin 7-helix transmembrane proteins"/>
    <property type="match status" value="1"/>
</dbReference>
<feature type="compositionally biased region" description="Polar residues" evidence="5">
    <location>
        <begin position="477"/>
        <end position="495"/>
    </location>
</feature>
<dbReference type="GO" id="GO:0007166">
    <property type="term" value="P:cell surface receptor signaling pathway"/>
    <property type="evidence" value="ECO:0007669"/>
    <property type="project" value="InterPro"/>
</dbReference>
<protein>
    <recommendedName>
        <fullName evidence="7">G-protein coupled receptors family 2 profile 2 domain-containing protein</fullName>
    </recommendedName>
</protein>
<dbReference type="PROSITE" id="PS50261">
    <property type="entry name" value="G_PROTEIN_RECEP_F2_4"/>
    <property type="match status" value="1"/>
</dbReference>
<keyword evidence="9" id="KW-1185">Reference proteome</keyword>
<keyword evidence="2 6" id="KW-0812">Transmembrane</keyword>
<dbReference type="AlphaFoldDB" id="A0A4Z1HX58"/>
<comment type="caution">
    <text evidence="8">The sequence shown here is derived from an EMBL/GenBank/DDBJ whole genome shotgun (WGS) entry which is preliminary data.</text>
</comment>
<keyword evidence="4 6" id="KW-0472">Membrane</keyword>
<evidence type="ECO:0000256" key="4">
    <source>
        <dbReference type="ARBA" id="ARBA00023136"/>
    </source>
</evidence>
<dbReference type="PANTHER" id="PTHR42058:SF1">
    <property type="entry name" value="G-PROTEIN COUPLED RECEPTORS FAMILY 2 PROFILE 2 DOMAIN-CONTAINING PROTEIN"/>
    <property type="match status" value="1"/>
</dbReference>
<evidence type="ECO:0000256" key="2">
    <source>
        <dbReference type="ARBA" id="ARBA00022692"/>
    </source>
</evidence>
<dbReference type="Pfam" id="PF00002">
    <property type="entry name" value="7tm_2"/>
    <property type="match status" value="1"/>
</dbReference>
<sequence>MSGSNSTVFGQGRCPAPFLDADLFPSTGGFTDGRFCSPTLGVFCCLPCPQTEWLYGESINTLTKSANWVSVAAMVCSIYLLICFAFLPVEKTHRHYLSICLVIATVLMQLGFIIPLSAKPDQCYNAITPNDMSTNFTCAISGAFIMAGGWCGVMWVFLRSLALHLQICWQVIIGKSFMWGALATGWGIPAIALCFGMIFSGVSFRFGDTCHINHENSLADFWIPLLIFSGATVIIQFVTFGYCIKVYLSSLADSSNTTENSGVLPSYTNSVRTVSPRQAYRRVRRVIELQWRGIAIVLVIIADVAFFAIVFVFMDDLQTNILKDPTDAEKQWLTCLVQTGGGKEECLPLAKPLVVNEATVGAVLVMLSFNGFWAAIFLGRKAMITGWYEMYRGKIKPNNEFVSADAHAFKDPRSYEMLSKDRDQRDSKNMEACETPDAVTPISPVRKSGRETPDYFGREARYKSPSRSFSKPHPPQSWDSTTTYAPPMNSNTNKF</sequence>
<reference evidence="8 9" key="1">
    <citation type="submission" date="2017-12" db="EMBL/GenBank/DDBJ databases">
        <title>Comparative genomics of Botrytis spp.</title>
        <authorList>
            <person name="Valero-Jimenez C.A."/>
            <person name="Tapia P."/>
            <person name="Veloso J."/>
            <person name="Silva-Moreno E."/>
            <person name="Staats M."/>
            <person name="Valdes J.H."/>
            <person name="Van Kan J.A.L."/>
        </authorList>
    </citation>
    <scope>NUCLEOTIDE SEQUENCE [LARGE SCALE GENOMIC DNA]</scope>
    <source>
        <strain evidence="8 9">MUCL2120</strain>
    </source>
</reference>
<evidence type="ECO:0000256" key="1">
    <source>
        <dbReference type="ARBA" id="ARBA00004141"/>
    </source>
</evidence>
<feature type="transmembrane region" description="Helical" evidence="6">
    <location>
        <begin position="96"/>
        <end position="114"/>
    </location>
</feature>
<dbReference type="GO" id="GO:0004930">
    <property type="term" value="F:G protein-coupled receptor activity"/>
    <property type="evidence" value="ECO:0007669"/>
    <property type="project" value="InterPro"/>
</dbReference>
<keyword evidence="3 6" id="KW-1133">Transmembrane helix</keyword>
<feature type="transmembrane region" description="Helical" evidence="6">
    <location>
        <begin position="134"/>
        <end position="158"/>
    </location>
</feature>
<dbReference type="InterPro" id="IPR017981">
    <property type="entry name" value="GPCR_2-like_7TM"/>
</dbReference>
<dbReference type="EMBL" id="PQXJ01000285">
    <property type="protein sequence ID" value="TGO53799.1"/>
    <property type="molecule type" value="Genomic_DNA"/>
</dbReference>
<proteinExistence type="predicted"/>
<accession>A0A4Z1HX58</accession>
<evidence type="ECO:0000256" key="6">
    <source>
        <dbReference type="SAM" id="Phobius"/>
    </source>
</evidence>
<feature type="transmembrane region" description="Helical" evidence="6">
    <location>
        <begin position="68"/>
        <end position="89"/>
    </location>
</feature>
<evidence type="ECO:0000259" key="7">
    <source>
        <dbReference type="PROSITE" id="PS50261"/>
    </source>
</evidence>
<evidence type="ECO:0000256" key="3">
    <source>
        <dbReference type="ARBA" id="ARBA00022989"/>
    </source>
</evidence>
<name>A0A4Z1HX58_9HELO</name>
<comment type="subcellular location">
    <subcellularLocation>
        <location evidence="1">Membrane</location>
        <topology evidence="1">Multi-pass membrane protein</topology>
    </subcellularLocation>
</comment>
<gene>
    <name evidence="8" type="ORF">BOTNAR_0285g00040</name>
</gene>
<feature type="transmembrane region" description="Helical" evidence="6">
    <location>
        <begin position="291"/>
        <end position="314"/>
    </location>
</feature>
<dbReference type="GO" id="GO:0016020">
    <property type="term" value="C:membrane"/>
    <property type="evidence" value="ECO:0007669"/>
    <property type="project" value="UniProtKB-SubCell"/>
</dbReference>
<dbReference type="OrthoDB" id="26203at2759"/>
<dbReference type="InterPro" id="IPR053247">
    <property type="entry name" value="GPCR_GPR1/git3-like"/>
</dbReference>
<evidence type="ECO:0000256" key="5">
    <source>
        <dbReference type="SAM" id="MobiDB-lite"/>
    </source>
</evidence>
<feature type="transmembrane region" description="Helical" evidence="6">
    <location>
        <begin position="221"/>
        <end position="244"/>
    </location>
</feature>
<dbReference type="STRING" id="278944.A0A4Z1HX58"/>
<organism evidence="8 9">
    <name type="scientific">Botryotinia narcissicola</name>
    <dbReference type="NCBI Taxonomy" id="278944"/>
    <lineage>
        <taxon>Eukaryota</taxon>
        <taxon>Fungi</taxon>
        <taxon>Dikarya</taxon>
        <taxon>Ascomycota</taxon>
        <taxon>Pezizomycotina</taxon>
        <taxon>Leotiomycetes</taxon>
        <taxon>Helotiales</taxon>
        <taxon>Sclerotiniaceae</taxon>
        <taxon>Botryotinia</taxon>
    </lineage>
</organism>
<evidence type="ECO:0000313" key="9">
    <source>
        <dbReference type="Proteomes" id="UP000297452"/>
    </source>
</evidence>
<feature type="region of interest" description="Disordered" evidence="5">
    <location>
        <begin position="438"/>
        <end position="495"/>
    </location>
</feature>
<feature type="transmembrane region" description="Helical" evidence="6">
    <location>
        <begin position="179"/>
        <end position="201"/>
    </location>
</feature>